<evidence type="ECO:0000313" key="4">
    <source>
        <dbReference type="EMBL" id="WVX67448.1"/>
    </source>
</evidence>
<evidence type="ECO:0000256" key="2">
    <source>
        <dbReference type="ARBA" id="ARBA00022679"/>
    </source>
</evidence>
<dbReference type="PROSITE" id="PS51682">
    <property type="entry name" value="SAM_OMT_I"/>
    <property type="match status" value="1"/>
</dbReference>
<proteinExistence type="predicted"/>
<keyword evidence="3" id="KW-0949">S-adenosyl-L-methionine</keyword>
<dbReference type="PANTHER" id="PTHR10509">
    <property type="entry name" value="O-METHYLTRANSFERASE-RELATED"/>
    <property type="match status" value="1"/>
</dbReference>
<keyword evidence="2" id="KW-0808">Transferase</keyword>
<dbReference type="GO" id="GO:0008168">
    <property type="term" value="F:methyltransferase activity"/>
    <property type="evidence" value="ECO:0007669"/>
    <property type="project" value="UniProtKB-KW"/>
</dbReference>
<dbReference type="GO" id="GO:0032259">
    <property type="term" value="P:methylation"/>
    <property type="evidence" value="ECO:0007669"/>
    <property type="project" value="UniProtKB-KW"/>
</dbReference>
<name>A0ABZ2C4Z1_9PROT</name>
<organism evidence="4 5">
    <name type="scientific">Candidatus Bealeia paramacronuclearis</name>
    <dbReference type="NCBI Taxonomy" id="1921001"/>
    <lineage>
        <taxon>Bacteria</taxon>
        <taxon>Pseudomonadati</taxon>
        <taxon>Pseudomonadota</taxon>
        <taxon>Alphaproteobacteria</taxon>
        <taxon>Holosporales</taxon>
        <taxon>Holosporaceae</taxon>
        <taxon>Candidatus Bealeia</taxon>
    </lineage>
</organism>
<dbReference type="EMBL" id="CP133270">
    <property type="protein sequence ID" value="WVX67448.1"/>
    <property type="molecule type" value="Genomic_DNA"/>
</dbReference>
<dbReference type="RefSeq" id="WP_331256188.1">
    <property type="nucleotide sequence ID" value="NZ_CP133270.1"/>
</dbReference>
<dbReference type="Proteomes" id="UP001330434">
    <property type="component" value="Chromosome"/>
</dbReference>
<dbReference type="InterPro" id="IPR029063">
    <property type="entry name" value="SAM-dependent_MTases_sf"/>
</dbReference>
<dbReference type="InterPro" id="IPR002935">
    <property type="entry name" value="SAM_O-MeTrfase"/>
</dbReference>
<keyword evidence="1 4" id="KW-0489">Methyltransferase</keyword>
<dbReference type="InterPro" id="IPR050362">
    <property type="entry name" value="Cation-dep_OMT"/>
</dbReference>
<sequence>MKHLLQSDALATYIQRISRGEALFLEQLRRETQKLPEAHLQITSEQGRFLSLLVELTDSRRILEVGTFTGYSSLVMGLSLPKDGHLITLDTNPEWTKIAQQFWELAGVSSKMELRLGHAVDSLKNLIEEGQTCSFDLMFIDADKQRYDVYYEFALTLLRSHGTIVIDNVLWSGRVADPKNHEVTTESLRAFNEKLMNDDRVSISLVPLGDGFMVAKKRY</sequence>
<reference evidence="4 5" key="1">
    <citation type="journal article" date="2024" name="Environ. Microbiol.">
        <title>Novel evolutionary insights on the interactions of the Holosporales (Alphaproteobacteria) with eukaryotic hosts from comparative genomics.</title>
        <authorList>
            <person name="Giovannini M."/>
            <person name="Petroni G."/>
            <person name="Castelli M."/>
        </authorList>
    </citation>
    <scope>NUCLEOTIDE SEQUENCE [LARGE SCALE GENOMIC DNA]</scope>
    <source>
        <strain evidence="4 5">US_Bl 15I1</strain>
    </source>
</reference>
<dbReference type="SUPFAM" id="SSF53335">
    <property type="entry name" value="S-adenosyl-L-methionine-dependent methyltransferases"/>
    <property type="match status" value="1"/>
</dbReference>
<keyword evidence="5" id="KW-1185">Reference proteome</keyword>
<gene>
    <name evidence="4" type="ORF">Bealeia1_01654</name>
</gene>
<dbReference type="Pfam" id="PF01596">
    <property type="entry name" value="Methyltransf_3"/>
    <property type="match status" value="1"/>
</dbReference>
<evidence type="ECO:0000256" key="3">
    <source>
        <dbReference type="ARBA" id="ARBA00022691"/>
    </source>
</evidence>
<dbReference type="Gene3D" id="3.40.50.150">
    <property type="entry name" value="Vaccinia Virus protein VP39"/>
    <property type="match status" value="1"/>
</dbReference>
<protein>
    <submittedName>
        <fullName evidence="4">SAM-dependent methyltransferase</fullName>
    </submittedName>
</protein>
<accession>A0ABZ2C4Z1</accession>
<dbReference type="PANTHER" id="PTHR10509:SF14">
    <property type="entry name" value="CAFFEOYL-COA O-METHYLTRANSFERASE 3-RELATED"/>
    <property type="match status" value="1"/>
</dbReference>
<dbReference type="CDD" id="cd02440">
    <property type="entry name" value="AdoMet_MTases"/>
    <property type="match status" value="1"/>
</dbReference>
<evidence type="ECO:0000313" key="5">
    <source>
        <dbReference type="Proteomes" id="UP001330434"/>
    </source>
</evidence>
<evidence type="ECO:0000256" key="1">
    <source>
        <dbReference type="ARBA" id="ARBA00022603"/>
    </source>
</evidence>